<comment type="caution">
    <text evidence="1">The sequence shown here is derived from an EMBL/GenBank/DDBJ whole genome shotgun (WGS) entry which is preliminary data.</text>
</comment>
<evidence type="ECO:0000313" key="2">
    <source>
        <dbReference type="Proteomes" id="UP000276055"/>
    </source>
</evidence>
<name>A0A495FKN5_9MICC</name>
<organism evidence="1 2">
    <name type="scientific">Arthrobacter oryzae</name>
    <dbReference type="NCBI Taxonomy" id="409290"/>
    <lineage>
        <taxon>Bacteria</taxon>
        <taxon>Bacillati</taxon>
        <taxon>Actinomycetota</taxon>
        <taxon>Actinomycetes</taxon>
        <taxon>Micrococcales</taxon>
        <taxon>Micrococcaceae</taxon>
        <taxon>Arthrobacter</taxon>
    </lineage>
</organism>
<dbReference type="RefSeq" id="WP_120949962.1">
    <property type="nucleotide sequence ID" value="NZ_RBIR01000001.1"/>
</dbReference>
<dbReference type="EMBL" id="RBIR01000001">
    <property type="protein sequence ID" value="RKR29804.1"/>
    <property type="molecule type" value="Genomic_DNA"/>
</dbReference>
<gene>
    <name evidence="1" type="ORF">C8D78_0119</name>
</gene>
<dbReference type="Proteomes" id="UP000276055">
    <property type="component" value="Unassembled WGS sequence"/>
</dbReference>
<proteinExistence type="predicted"/>
<protein>
    <recommendedName>
        <fullName evidence="3">DUF2384 domain-containing protein</fullName>
    </recommendedName>
</protein>
<accession>A0A495FKN5</accession>
<dbReference type="AlphaFoldDB" id="A0A495FKN5"/>
<dbReference type="OrthoDB" id="4748714at2"/>
<evidence type="ECO:0008006" key="3">
    <source>
        <dbReference type="Google" id="ProtNLM"/>
    </source>
</evidence>
<sequence>METTEAVRELCDVLTAKVVAALAGVENPDQVGAWGEDALAPTPPVERRLRFALEVLHEIAGTQGMSAAQSWALTINPRLGYDSPIKAIREDRFQETAAAAKALLEDAYDG</sequence>
<reference evidence="1 2" key="1">
    <citation type="submission" date="2018-10" db="EMBL/GenBank/DDBJ databases">
        <title>Genomic Encyclopedia of Type Strains, Phase IV (KMG-IV): sequencing the most valuable type-strain genomes for metagenomic binning, comparative biology and taxonomic classification.</title>
        <authorList>
            <person name="Goeker M."/>
        </authorList>
    </citation>
    <scope>NUCLEOTIDE SEQUENCE [LARGE SCALE GENOMIC DNA]</scope>
    <source>
        <strain evidence="1 2">DSM 25586</strain>
    </source>
</reference>
<evidence type="ECO:0000313" key="1">
    <source>
        <dbReference type="EMBL" id="RKR29804.1"/>
    </source>
</evidence>